<sequence>MIDLHCHILPGLDDGARDDEMALGMAWAAVHEGITDIVATPHTEDGVYRNSAKKVRAAVERLQQLFLEKQVPLRLHPGSEVHVHPELLDHLQSGQVMTIGDAGRYLLLELPMTNPPRVMERIFADLAGLGITPVLAHPERNEVLQEHPERLAAWIAEYGVLAQLTAGSVTGQMGKKLQSTALSFYQNRLAHIVASDAHDLKRRRPELRAAYLKLASLDLEEAARYREQAELILFGVSDVWRQLQC</sequence>
<keyword evidence="7" id="KW-1185">Reference proteome</keyword>
<dbReference type="EC" id="3.1.3.48" evidence="5"/>
<dbReference type="PANTHER" id="PTHR39181:SF1">
    <property type="entry name" value="TYROSINE-PROTEIN PHOSPHATASE YWQE"/>
    <property type="match status" value="1"/>
</dbReference>
<name>A0A1Y0IQ07_9BACL</name>
<dbReference type="RefSeq" id="WP_087457960.1">
    <property type="nucleotide sequence ID" value="NZ_CP021434.1"/>
</dbReference>
<evidence type="ECO:0000256" key="3">
    <source>
        <dbReference type="ARBA" id="ARBA00022912"/>
    </source>
</evidence>
<dbReference type="PIRSF" id="PIRSF016557">
    <property type="entry name" value="Caps_synth_CpsB"/>
    <property type="match status" value="1"/>
</dbReference>
<dbReference type="AlphaFoldDB" id="A0A1Y0IQ07"/>
<evidence type="ECO:0000313" key="6">
    <source>
        <dbReference type="EMBL" id="ARU62601.1"/>
    </source>
</evidence>
<evidence type="ECO:0000256" key="1">
    <source>
        <dbReference type="ARBA" id="ARBA00005750"/>
    </source>
</evidence>
<evidence type="ECO:0000256" key="4">
    <source>
        <dbReference type="ARBA" id="ARBA00051722"/>
    </source>
</evidence>
<dbReference type="InterPro" id="IPR016667">
    <property type="entry name" value="Caps_polysacc_synth_CpsB/CapC"/>
</dbReference>
<comment type="similarity">
    <text evidence="1 5">Belongs to the metallo-dependent hydrolases superfamily. CpsB/CapC family.</text>
</comment>
<dbReference type="Pfam" id="PF19567">
    <property type="entry name" value="CpsB_CapC"/>
    <property type="match status" value="1"/>
</dbReference>
<dbReference type="GO" id="GO:0004725">
    <property type="term" value="F:protein tyrosine phosphatase activity"/>
    <property type="evidence" value="ECO:0007669"/>
    <property type="project" value="UniProtKB-UniRule"/>
</dbReference>
<reference evidence="7" key="1">
    <citation type="submission" date="2017-05" db="EMBL/GenBank/DDBJ databases">
        <authorList>
            <person name="Sung H."/>
        </authorList>
    </citation>
    <scope>NUCLEOTIDE SEQUENCE [LARGE SCALE GENOMIC DNA]</scope>
    <source>
        <strain evidence="7">AR23208</strain>
    </source>
</reference>
<dbReference type="GO" id="GO:0030145">
    <property type="term" value="F:manganese ion binding"/>
    <property type="evidence" value="ECO:0007669"/>
    <property type="project" value="UniProtKB-UniRule"/>
</dbReference>
<dbReference type="Proteomes" id="UP000195437">
    <property type="component" value="Chromosome"/>
</dbReference>
<proteinExistence type="inferred from homology"/>
<organism evidence="6 7">
    <name type="scientific">Tumebacillus avium</name>
    <dbReference type="NCBI Taxonomy" id="1903704"/>
    <lineage>
        <taxon>Bacteria</taxon>
        <taxon>Bacillati</taxon>
        <taxon>Bacillota</taxon>
        <taxon>Bacilli</taxon>
        <taxon>Bacillales</taxon>
        <taxon>Alicyclobacillaceae</taxon>
        <taxon>Tumebacillus</taxon>
    </lineage>
</organism>
<keyword evidence="3 5" id="KW-0904">Protein phosphatase</keyword>
<evidence type="ECO:0000256" key="2">
    <source>
        <dbReference type="ARBA" id="ARBA00022801"/>
    </source>
</evidence>
<comment type="catalytic activity">
    <reaction evidence="4 5">
        <text>O-phospho-L-tyrosyl-[protein] + H2O = L-tyrosyl-[protein] + phosphate</text>
        <dbReference type="Rhea" id="RHEA:10684"/>
        <dbReference type="Rhea" id="RHEA-COMP:10136"/>
        <dbReference type="Rhea" id="RHEA-COMP:20101"/>
        <dbReference type="ChEBI" id="CHEBI:15377"/>
        <dbReference type="ChEBI" id="CHEBI:43474"/>
        <dbReference type="ChEBI" id="CHEBI:46858"/>
        <dbReference type="ChEBI" id="CHEBI:61978"/>
        <dbReference type="EC" id="3.1.3.48"/>
    </reaction>
</comment>
<dbReference type="EMBL" id="CP021434">
    <property type="protein sequence ID" value="ARU62601.1"/>
    <property type="molecule type" value="Genomic_DNA"/>
</dbReference>
<dbReference type="SUPFAM" id="SSF89550">
    <property type="entry name" value="PHP domain-like"/>
    <property type="match status" value="1"/>
</dbReference>
<protein>
    <recommendedName>
        <fullName evidence="5">Tyrosine-protein phosphatase</fullName>
        <ecNumber evidence="5">3.1.3.48</ecNumber>
    </recommendedName>
</protein>
<gene>
    <name evidence="6" type="ORF">CBW65_17720</name>
</gene>
<evidence type="ECO:0000256" key="5">
    <source>
        <dbReference type="PIRNR" id="PIRNR016557"/>
    </source>
</evidence>
<accession>A0A1Y0IQ07</accession>
<keyword evidence="2 5" id="KW-0378">Hydrolase</keyword>
<dbReference type="KEGG" id="tum:CBW65_17720"/>
<evidence type="ECO:0000313" key="7">
    <source>
        <dbReference type="Proteomes" id="UP000195437"/>
    </source>
</evidence>
<dbReference type="Gene3D" id="3.20.20.140">
    <property type="entry name" value="Metal-dependent hydrolases"/>
    <property type="match status" value="1"/>
</dbReference>
<dbReference type="OrthoDB" id="9788539at2"/>
<dbReference type="InterPro" id="IPR016195">
    <property type="entry name" value="Pol/histidinol_Pase-like"/>
</dbReference>
<dbReference type="PANTHER" id="PTHR39181">
    <property type="entry name" value="TYROSINE-PROTEIN PHOSPHATASE YWQE"/>
    <property type="match status" value="1"/>
</dbReference>